<feature type="domain" description="U-box" evidence="2">
    <location>
        <begin position="178"/>
        <end position="219"/>
    </location>
</feature>
<sequence>MSWRRTPFAKFFTELCEDSGCANQTRVGTMCTKAHNSQDLRRMDDPLDMKKVYDNRSAKYQHLLKSITEVSLKKTDQLKLLEQKIEERQILIDSQRELLDKRLSRDVEEKKAHAQEIFNKLDEEDFQKTKLVSNLPSQAKKQRLSHCNHCCIRDNQKCFLEEYFHKYYGLLSTLEKLLICPINMEVVREPAITPSGNLVEASVIERLILEKKPDPFNRTLPIRHLTINRFATEVLKLVKS</sequence>
<dbReference type="EMBL" id="CAMPGE010023571">
    <property type="protein sequence ID" value="CAI2381492.1"/>
    <property type="molecule type" value="Genomic_DNA"/>
</dbReference>
<dbReference type="InterPro" id="IPR003613">
    <property type="entry name" value="Ubox_domain"/>
</dbReference>
<dbReference type="Gene3D" id="3.30.40.10">
    <property type="entry name" value="Zinc/RING finger domain, C3HC4 (zinc finger)"/>
    <property type="match status" value="1"/>
</dbReference>
<organism evidence="3 4">
    <name type="scientific">Euplotes crassus</name>
    <dbReference type="NCBI Taxonomy" id="5936"/>
    <lineage>
        <taxon>Eukaryota</taxon>
        <taxon>Sar</taxon>
        <taxon>Alveolata</taxon>
        <taxon>Ciliophora</taxon>
        <taxon>Intramacronucleata</taxon>
        <taxon>Spirotrichea</taxon>
        <taxon>Hypotrichia</taxon>
        <taxon>Euplotida</taxon>
        <taxon>Euplotidae</taxon>
        <taxon>Moneuplotes</taxon>
    </lineage>
</organism>
<evidence type="ECO:0000259" key="2">
    <source>
        <dbReference type="Pfam" id="PF04564"/>
    </source>
</evidence>
<keyword evidence="4" id="KW-1185">Reference proteome</keyword>
<dbReference type="InterPro" id="IPR013083">
    <property type="entry name" value="Znf_RING/FYVE/PHD"/>
</dbReference>
<name>A0AAD1XYQ7_EUPCR</name>
<evidence type="ECO:0000313" key="4">
    <source>
        <dbReference type="Proteomes" id="UP001295684"/>
    </source>
</evidence>
<dbReference type="Proteomes" id="UP001295684">
    <property type="component" value="Unassembled WGS sequence"/>
</dbReference>
<protein>
    <recommendedName>
        <fullName evidence="2">U-box domain-containing protein</fullName>
    </recommendedName>
</protein>
<feature type="coiled-coil region" evidence="1">
    <location>
        <begin position="78"/>
        <end position="124"/>
    </location>
</feature>
<proteinExistence type="predicted"/>
<dbReference type="AlphaFoldDB" id="A0AAD1XYQ7"/>
<dbReference type="GO" id="GO:0016567">
    <property type="term" value="P:protein ubiquitination"/>
    <property type="evidence" value="ECO:0007669"/>
    <property type="project" value="InterPro"/>
</dbReference>
<dbReference type="Pfam" id="PF04564">
    <property type="entry name" value="U-box"/>
    <property type="match status" value="1"/>
</dbReference>
<evidence type="ECO:0000256" key="1">
    <source>
        <dbReference type="SAM" id="Coils"/>
    </source>
</evidence>
<keyword evidence="1" id="KW-0175">Coiled coil</keyword>
<accession>A0AAD1XYQ7</accession>
<dbReference type="SUPFAM" id="SSF57850">
    <property type="entry name" value="RING/U-box"/>
    <property type="match status" value="1"/>
</dbReference>
<dbReference type="GO" id="GO:0004842">
    <property type="term" value="F:ubiquitin-protein transferase activity"/>
    <property type="evidence" value="ECO:0007669"/>
    <property type="project" value="InterPro"/>
</dbReference>
<dbReference type="CDD" id="cd16453">
    <property type="entry name" value="RING-Ubox"/>
    <property type="match status" value="1"/>
</dbReference>
<comment type="caution">
    <text evidence="3">The sequence shown here is derived from an EMBL/GenBank/DDBJ whole genome shotgun (WGS) entry which is preliminary data.</text>
</comment>
<reference evidence="3" key="1">
    <citation type="submission" date="2023-07" db="EMBL/GenBank/DDBJ databases">
        <authorList>
            <consortium name="AG Swart"/>
            <person name="Singh M."/>
            <person name="Singh A."/>
            <person name="Seah K."/>
            <person name="Emmerich C."/>
        </authorList>
    </citation>
    <scope>NUCLEOTIDE SEQUENCE</scope>
    <source>
        <strain evidence="3">DP1</strain>
    </source>
</reference>
<gene>
    <name evidence="3" type="ORF">ECRASSUSDP1_LOCUS22948</name>
</gene>
<evidence type="ECO:0000313" key="3">
    <source>
        <dbReference type="EMBL" id="CAI2381492.1"/>
    </source>
</evidence>